<comment type="caution">
    <text evidence="4">The sequence shown here is derived from an EMBL/GenBank/DDBJ whole genome shotgun (WGS) entry which is preliminary data.</text>
</comment>
<dbReference type="PANTHER" id="PTHR11014:SF63">
    <property type="entry name" value="METALLOPEPTIDASE, PUTATIVE (AFU_ORTHOLOGUE AFUA_6G09600)-RELATED"/>
    <property type="match status" value="1"/>
</dbReference>
<feature type="domain" description="Peptidase M20 dimerisation" evidence="3">
    <location>
        <begin position="197"/>
        <end position="290"/>
    </location>
</feature>
<dbReference type="Gene3D" id="3.30.70.360">
    <property type="match status" value="1"/>
</dbReference>
<proteinExistence type="predicted"/>
<dbReference type="FunFam" id="3.30.70.360:FF:000001">
    <property type="entry name" value="N-acetyldiaminopimelate deacetylase"/>
    <property type="match status" value="1"/>
</dbReference>
<dbReference type="SUPFAM" id="SSF53187">
    <property type="entry name" value="Zn-dependent exopeptidases"/>
    <property type="match status" value="1"/>
</dbReference>
<dbReference type="AlphaFoldDB" id="A0A5C4U3E9"/>
<dbReference type="InterPro" id="IPR002933">
    <property type="entry name" value="Peptidase_M20"/>
</dbReference>
<reference evidence="4 5" key="1">
    <citation type="submission" date="2019-06" db="EMBL/GenBank/DDBJ databases">
        <authorList>
            <person name="Li J."/>
        </authorList>
    </citation>
    <scope>NUCLEOTIDE SEQUENCE [LARGE SCALE GENOMIC DNA]</scope>
    <source>
        <strain evidence="4 5">LMG 28165</strain>
    </source>
</reference>
<dbReference type="Pfam" id="PF01546">
    <property type="entry name" value="Peptidase_M20"/>
    <property type="match status" value="1"/>
</dbReference>
<dbReference type="Proteomes" id="UP000312032">
    <property type="component" value="Unassembled WGS sequence"/>
</dbReference>
<dbReference type="PANTHER" id="PTHR11014">
    <property type="entry name" value="PEPTIDASE M20 FAMILY MEMBER"/>
    <property type="match status" value="1"/>
</dbReference>
<dbReference type="GO" id="GO:0046872">
    <property type="term" value="F:metal ion binding"/>
    <property type="evidence" value="ECO:0007669"/>
    <property type="project" value="UniProtKB-KW"/>
</dbReference>
<protein>
    <submittedName>
        <fullName evidence="4">Amidohydrolase</fullName>
    </submittedName>
</protein>
<dbReference type="InterPro" id="IPR011650">
    <property type="entry name" value="Peptidase_M20_dimer"/>
</dbReference>
<evidence type="ECO:0000313" key="5">
    <source>
        <dbReference type="Proteomes" id="UP000312032"/>
    </source>
</evidence>
<dbReference type="RefSeq" id="WP_139466341.1">
    <property type="nucleotide sequence ID" value="NZ_VDHJ01000016.1"/>
</dbReference>
<dbReference type="NCBIfam" id="TIGR01891">
    <property type="entry name" value="amidohydrolases"/>
    <property type="match status" value="1"/>
</dbReference>
<dbReference type="PIRSF" id="PIRSF005962">
    <property type="entry name" value="Pept_M20D_amidohydro"/>
    <property type="match status" value="1"/>
</dbReference>
<feature type="binding site" evidence="2">
    <location>
        <position position="113"/>
    </location>
    <ligand>
        <name>Mn(2+)</name>
        <dbReference type="ChEBI" id="CHEBI:29035"/>
        <label>2</label>
    </ligand>
</feature>
<sequence length="406" mass="43903">MSALNSGLDTFLDSTRDYREALYKWFHQHPELSLQEGNTVERILAELNSYGVTGTRVGHGVVAVLDQGEGPTVAMRADIDALPIKEDTGVDYASTATQVSDRTGQEEPVAHMCGHDFHTTWLLSTVKYLAENNSAWSGTFVAVFQPAEETAEGGKDMVEAGITDAMPRPDVMFGQHVMGFIPFGQVGTHAGVAMSTASSIKITLKGKGSHGSMPERSVDPIVLAAQVINQLQTIVSRELSPQETAVVTVGAIHGGSKSNVIPSEVTLDLNTRCYSPEVQEQIHVAIERMVRGLSATARADDPTFEYSDRFPLMDNDEEVTSRLDAAFAEHLGEDTATHFPRVAGSEDFPDIPNAFNTPYSYWVIGGFRDPATAPGNHSAQFLPELDPTLDLGTRATIAAITPWLEA</sequence>
<dbReference type="SUPFAM" id="SSF55031">
    <property type="entry name" value="Bacterial exopeptidase dimerisation domain"/>
    <property type="match status" value="1"/>
</dbReference>
<dbReference type="GO" id="GO:0019877">
    <property type="term" value="P:diaminopimelate biosynthetic process"/>
    <property type="evidence" value="ECO:0007669"/>
    <property type="project" value="UniProtKB-ARBA"/>
</dbReference>
<gene>
    <name evidence="4" type="ORF">FHE74_09815</name>
</gene>
<dbReference type="Pfam" id="PF07687">
    <property type="entry name" value="M20_dimer"/>
    <property type="match status" value="1"/>
</dbReference>
<dbReference type="Gene3D" id="3.40.630.10">
    <property type="entry name" value="Zn peptidases"/>
    <property type="match status" value="1"/>
</dbReference>
<evidence type="ECO:0000256" key="2">
    <source>
        <dbReference type="PIRSR" id="PIRSR005962-1"/>
    </source>
</evidence>
<keyword evidence="5" id="KW-1185">Reference proteome</keyword>
<feature type="binding site" evidence="2">
    <location>
        <position position="377"/>
    </location>
    <ligand>
        <name>Mn(2+)</name>
        <dbReference type="ChEBI" id="CHEBI:29035"/>
        <label>2</label>
    </ligand>
</feature>
<dbReference type="InterPro" id="IPR036264">
    <property type="entry name" value="Bact_exopeptidase_dim_dom"/>
</dbReference>
<dbReference type="GO" id="GO:0050118">
    <property type="term" value="F:N-acetyldiaminopimelate deacetylase activity"/>
    <property type="evidence" value="ECO:0007669"/>
    <property type="project" value="UniProtKB-ARBA"/>
</dbReference>
<feature type="binding site" evidence="2">
    <location>
        <position position="149"/>
    </location>
    <ligand>
        <name>Mn(2+)</name>
        <dbReference type="ChEBI" id="CHEBI:29035"/>
        <label>2</label>
    </ligand>
</feature>
<accession>A0A5C4U3E9</accession>
<comment type="cofactor">
    <cofactor evidence="2">
        <name>Mn(2+)</name>
        <dbReference type="ChEBI" id="CHEBI:29035"/>
    </cofactor>
    <text evidence="2">The Mn(2+) ion enhances activity.</text>
</comment>
<organism evidence="4 5">
    <name type="scientific">Corynebacterium tapiri</name>
    <dbReference type="NCBI Taxonomy" id="1448266"/>
    <lineage>
        <taxon>Bacteria</taxon>
        <taxon>Bacillati</taxon>
        <taxon>Actinomycetota</taxon>
        <taxon>Actinomycetes</taxon>
        <taxon>Mycobacteriales</taxon>
        <taxon>Corynebacteriaceae</taxon>
        <taxon>Corynebacterium</taxon>
    </lineage>
</organism>
<dbReference type="OrthoDB" id="9777385at2"/>
<feature type="binding site" evidence="2">
    <location>
        <position position="176"/>
    </location>
    <ligand>
        <name>Mn(2+)</name>
        <dbReference type="ChEBI" id="CHEBI:29035"/>
        <label>2</label>
    </ligand>
</feature>
<name>A0A5C4U3E9_9CORY</name>
<dbReference type="EMBL" id="VDHJ01000016">
    <property type="protein sequence ID" value="TNL95073.1"/>
    <property type="molecule type" value="Genomic_DNA"/>
</dbReference>
<dbReference type="InterPro" id="IPR017439">
    <property type="entry name" value="Amidohydrolase"/>
</dbReference>
<evidence type="ECO:0000256" key="1">
    <source>
        <dbReference type="ARBA" id="ARBA00022801"/>
    </source>
</evidence>
<evidence type="ECO:0000259" key="3">
    <source>
        <dbReference type="Pfam" id="PF07687"/>
    </source>
</evidence>
<keyword evidence="2" id="KW-0479">Metal-binding</keyword>
<keyword evidence="1 4" id="KW-0378">Hydrolase</keyword>
<evidence type="ECO:0000313" key="4">
    <source>
        <dbReference type="EMBL" id="TNL95073.1"/>
    </source>
</evidence>
<feature type="binding site" evidence="2">
    <location>
        <position position="115"/>
    </location>
    <ligand>
        <name>Mn(2+)</name>
        <dbReference type="ChEBI" id="CHEBI:29035"/>
        <label>2</label>
    </ligand>
</feature>
<keyword evidence="2" id="KW-0464">Manganese</keyword>